<organism evidence="1 2">
    <name type="scientific">Tangfeifania diversioriginum</name>
    <dbReference type="NCBI Taxonomy" id="1168035"/>
    <lineage>
        <taxon>Bacteria</taxon>
        <taxon>Pseudomonadati</taxon>
        <taxon>Bacteroidota</taxon>
        <taxon>Bacteroidia</taxon>
        <taxon>Marinilabiliales</taxon>
        <taxon>Prolixibacteraceae</taxon>
        <taxon>Tangfeifania</taxon>
    </lineage>
</organism>
<evidence type="ECO:0000313" key="1">
    <source>
        <dbReference type="EMBL" id="SHK09845.1"/>
    </source>
</evidence>
<protein>
    <submittedName>
        <fullName evidence="1">Uncharacterized protein</fullName>
    </submittedName>
</protein>
<dbReference type="RefSeq" id="WP_073174146.1">
    <property type="nucleotide sequence ID" value="NZ_FQZE01000067.1"/>
</dbReference>
<dbReference type="AlphaFoldDB" id="A0A1M6PPI9"/>
<dbReference type="Gene3D" id="1.20.1290.10">
    <property type="entry name" value="AhpD-like"/>
    <property type="match status" value="1"/>
</dbReference>
<reference evidence="1 2" key="1">
    <citation type="submission" date="2016-11" db="EMBL/GenBank/DDBJ databases">
        <authorList>
            <person name="Jaros S."/>
            <person name="Januszkiewicz K."/>
            <person name="Wedrychowicz H."/>
        </authorList>
    </citation>
    <scope>NUCLEOTIDE SEQUENCE [LARGE SCALE GENOMIC DNA]</scope>
    <source>
        <strain evidence="1 2">DSM 27063</strain>
    </source>
</reference>
<dbReference type="STRING" id="1168035.SAMN05444280_1677"/>
<dbReference type="SUPFAM" id="SSF69118">
    <property type="entry name" value="AhpD-like"/>
    <property type="match status" value="1"/>
</dbReference>
<dbReference type="PANTHER" id="PTHR34846">
    <property type="entry name" value="4-CARBOXYMUCONOLACTONE DECARBOXYLASE FAMILY PROTEIN (AFU_ORTHOLOGUE AFUA_6G11590)"/>
    <property type="match status" value="1"/>
</dbReference>
<gene>
    <name evidence="1" type="ORF">SAMN05444280_1677</name>
</gene>
<evidence type="ECO:0000313" key="2">
    <source>
        <dbReference type="Proteomes" id="UP000184050"/>
    </source>
</evidence>
<dbReference type="EMBL" id="FQZE01000067">
    <property type="protein sequence ID" value="SHK09845.1"/>
    <property type="molecule type" value="Genomic_DNA"/>
</dbReference>
<keyword evidence="2" id="KW-1185">Reference proteome</keyword>
<dbReference type="PANTHER" id="PTHR34846:SF5">
    <property type="entry name" value="CARBOXYMUCONOLACTONE DECARBOXYLASE-LIKE DOMAIN-CONTAINING PROTEIN"/>
    <property type="match status" value="1"/>
</dbReference>
<dbReference type="OrthoDB" id="9801997at2"/>
<dbReference type="Proteomes" id="UP000184050">
    <property type="component" value="Unassembled WGS sequence"/>
</dbReference>
<sequence length="82" mass="9725">MLNFRHSDHFSEEEKALLTYVDEITTTKNADEDTFVLLKKYFSDKEIIEITWICATENYFNLMTKPLGLRSDQLSKMNRSVR</sequence>
<accession>A0A1M6PPI9</accession>
<proteinExistence type="predicted"/>
<name>A0A1M6PPI9_9BACT</name>
<dbReference type="InterPro" id="IPR029032">
    <property type="entry name" value="AhpD-like"/>
</dbReference>